<dbReference type="InterPro" id="IPR011251">
    <property type="entry name" value="Luciferase-like_dom"/>
</dbReference>
<name>A0ABM7F8R7_9ACTN</name>
<dbReference type="SUPFAM" id="SSF51679">
    <property type="entry name" value="Bacterial luciferase-like"/>
    <property type="match status" value="1"/>
</dbReference>
<evidence type="ECO:0000256" key="2">
    <source>
        <dbReference type="ARBA" id="ARBA00012106"/>
    </source>
</evidence>
<dbReference type="PANTHER" id="PTHR30137:SF8">
    <property type="entry name" value="BLR5498 PROTEIN"/>
    <property type="match status" value="1"/>
</dbReference>
<sequence>MDMGVMLTTAHPDHWTETEVFDNSIDFAVAADELGYQSAWLLEHHFTRYGLCPNTLTMAGYVLGKTKQIKVGTAVVILPLDHPIRIAEQTNMLDQLSHGRFILGVGRGYFPKDFEAFGVDPAKSHVLQTEYVDVIRSIWETGSAKWDGQEITLPDVTPFPTQYTRPNPPMYGVGQSPSTIEWAASRGLPLIMPVIGTHEAMRSILDLYNETAESHGIDPTTVEHAMCTVAHVANTTQEARDEIWKHMCWWEQEHDDAAFTMEQLQKLPNYRFQYGEWQAAALRGDRTNADFTNYMLDHSIVGSVEECVDRIGRTMEVTGVRNFQLGVEATLNRGRILENMNMFAEEVLPRVGWKPNGATS</sequence>
<comment type="subunit">
    <text evidence="1">Heterodimer of an alpha and a beta chain.</text>
</comment>
<reference evidence="10 11" key="2">
    <citation type="journal article" date="2023" name="ChemBioChem">
        <title>Acyltransferase Domain Exchange between Two Independent Type I Polyketide Synthases in the Same Producer Strain of Macrolide Antibiotics.</title>
        <authorList>
            <person name="Kudo F."/>
            <person name="Kishikawa K."/>
            <person name="Tsuboi K."/>
            <person name="Kido T."/>
            <person name="Usui T."/>
            <person name="Hashimoto J."/>
            <person name="Shin-Ya K."/>
            <person name="Miyanaga A."/>
            <person name="Eguchi T."/>
        </authorList>
    </citation>
    <scope>NUCLEOTIDE SEQUENCE [LARGE SCALE GENOMIC DNA]</scope>
    <source>
        <strain evidence="10 11">A-8890</strain>
    </source>
</reference>
<protein>
    <recommendedName>
        <fullName evidence="2">bacterial luciferase</fullName>
        <ecNumber evidence="2">1.14.14.3</ecNumber>
    </recommendedName>
</protein>
<evidence type="ECO:0000256" key="4">
    <source>
        <dbReference type="ARBA" id="ARBA00023002"/>
    </source>
</evidence>
<dbReference type="InterPro" id="IPR036661">
    <property type="entry name" value="Luciferase-like_sf"/>
</dbReference>
<feature type="domain" description="Luciferase-like" evidence="9">
    <location>
        <begin position="1"/>
        <end position="321"/>
    </location>
</feature>
<dbReference type="InterPro" id="IPR050766">
    <property type="entry name" value="Bact_Lucif_Oxidored"/>
</dbReference>
<dbReference type="Pfam" id="PF00296">
    <property type="entry name" value="Bac_luciferase"/>
    <property type="match status" value="1"/>
</dbReference>
<evidence type="ECO:0000313" key="11">
    <source>
        <dbReference type="Proteomes" id="UP001321542"/>
    </source>
</evidence>
<keyword evidence="5" id="KW-0503">Monooxygenase</keyword>
<evidence type="ECO:0000313" key="10">
    <source>
        <dbReference type="EMBL" id="BBC32371.1"/>
    </source>
</evidence>
<gene>
    <name evidence="10" type="ORF">SGFS_036650</name>
</gene>
<reference evidence="10 11" key="1">
    <citation type="journal article" date="2010" name="ChemBioChem">
        <title>Cloning and characterization of the biosynthetic gene cluster of 16-membered macrolide antibiotic FD-891: involvement of a dual functional cytochrome P450 monooxygenase catalyzing epoxidation and hydroxylation.</title>
        <authorList>
            <person name="Kudo F."/>
            <person name="Motegi A."/>
            <person name="Mizoue K."/>
            <person name="Eguchi T."/>
        </authorList>
    </citation>
    <scope>NUCLEOTIDE SEQUENCE [LARGE SCALE GENOMIC DNA]</scope>
    <source>
        <strain evidence="10 11">A-8890</strain>
    </source>
</reference>
<evidence type="ECO:0000256" key="7">
    <source>
        <dbReference type="ARBA" id="ARBA00023262"/>
    </source>
</evidence>
<evidence type="ECO:0000256" key="6">
    <source>
        <dbReference type="ARBA" id="ARBA00023223"/>
    </source>
</evidence>
<keyword evidence="4" id="KW-0560">Oxidoreductase</keyword>
<keyword evidence="7" id="KW-0599">Photoprotein</keyword>
<evidence type="ECO:0000256" key="8">
    <source>
        <dbReference type="ARBA" id="ARBA00048737"/>
    </source>
</evidence>
<proteinExistence type="predicted"/>
<dbReference type="RefSeq" id="WP_286251477.1">
    <property type="nucleotide sequence ID" value="NZ_AP018448.1"/>
</dbReference>
<dbReference type="Gene3D" id="3.20.20.30">
    <property type="entry name" value="Luciferase-like domain"/>
    <property type="match status" value="1"/>
</dbReference>
<evidence type="ECO:0000256" key="5">
    <source>
        <dbReference type="ARBA" id="ARBA00023033"/>
    </source>
</evidence>
<keyword evidence="6" id="KW-0455">Luminescence</keyword>
<accession>A0ABM7F8R7</accession>
<keyword evidence="11" id="KW-1185">Reference proteome</keyword>
<evidence type="ECO:0000259" key="9">
    <source>
        <dbReference type="Pfam" id="PF00296"/>
    </source>
</evidence>
<dbReference type="EC" id="1.14.14.3" evidence="2"/>
<dbReference type="PANTHER" id="PTHR30137">
    <property type="entry name" value="LUCIFERASE-LIKE MONOOXYGENASE"/>
    <property type="match status" value="1"/>
</dbReference>
<dbReference type="InterPro" id="IPR002103">
    <property type="entry name" value="Luciferase_bac/NFP"/>
</dbReference>
<dbReference type="EMBL" id="AP018448">
    <property type="protein sequence ID" value="BBC32371.1"/>
    <property type="molecule type" value="Genomic_DNA"/>
</dbReference>
<keyword evidence="3" id="KW-0285">Flavoprotein</keyword>
<dbReference type="Proteomes" id="UP001321542">
    <property type="component" value="Chromosome"/>
</dbReference>
<dbReference type="PRINTS" id="PR00089">
    <property type="entry name" value="LUCIFERASE"/>
</dbReference>
<comment type="catalytic activity">
    <reaction evidence="8">
        <text>a long-chain fatty aldehyde + FMNH2 + O2 = a long-chain fatty acid + hnu + FMN + H2O + 2 H(+)</text>
        <dbReference type="Rhea" id="RHEA:17181"/>
        <dbReference type="ChEBI" id="CHEBI:15377"/>
        <dbReference type="ChEBI" id="CHEBI:15378"/>
        <dbReference type="ChEBI" id="CHEBI:15379"/>
        <dbReference type="ChEBI" id="CHEBI:17176"/>
        <dbReference type="ChEBI" id="CHEBI:30212"/>
        <dbReference type="ChEBI" id="CHEBI:57560"/>
        <dbReference type="ChEBI" id="CHEBI:57618"/>
        <dbReference type="ChEBI" id="CHEBI:58210"/>
        <dbReference type="EC" id="1.14.14.3"/>
    </reaction>
</comment>
<organism evidence="10 11">
    <name type="scientific">Streptomyces graminofaciens</name>
    <dbReference type="NCBI Taxonomy" id="68212"/>
    <lineage>
        <taxon>Bacteria</taxon>
        <taxon>Bacillati</taxon>
        <taxon>Actinomycetota</taxon>
        <taxon>Actinomycetes</taxon>
        <taxon>Kitasatosporales</taxon>
        <taxon>Streptomycetaceae</taxon>
        <taxon>Streptomyces</taxon>
    </lineage>
</organism>
<evidence type="ECO:0000256" key="3">
    <source>
        <dbReference type="ARBA" id="ARBA00022630"/>
    </source>
</evidence>
<evidence type="ECO:0000256" key="1">
    <source>
        <dbReference type="ARBA" id="ARBA00011870"/>
    </source>
</evidence>